<dbReference type="Pfam" id="PF21355">
    <property type="entry name" value="TRAF-mep_MATH"/>
    <property type="match status" value="1"/>
</dbReference>
<dbReference type="Proteomes" id="UP001159405">
    <property type="component" value="Unassembled WGS sequence"/>
</dbReference>
<dbReference type="InterPro" id="IPR002083">
    <property type="entry name" value="MATH/TRAF_dom"/>
</dbReference>
<dbReference type="PROSITE" id="PS50089">
    <property type="entry name" value="ZF_RING_2"/>
    <property type="match status" value="1"/>
</dbReference>
<evidence type="ECO:0000256" key="3">
    <source>
        <dbReference type="ARBA" id="ARBA00022723"/>
    </source>
</evidence>
<evidence type="ECO:0000313" key="12">
    <source>
        <dbReference type="Proteomes" id="UP001159405"/>
    </source>
</evidence>
<evidence type="ECO:0000313" key="11">
    <source>
        <dbReference type="EMBL" id="CAH3182277.1"/>
    </source>
</evidence>
<dbReference type="PROSITE" id="PS00518">
    <property type="entry name" value="ZF_RING_1"/>
    <property type="match status" value="1"/>
</dbReference>
<dbReference type="Gene3D" id="3.30.40.10">
    <property type="entry name" value="Zinc/RING finger domain, C3HC4 (zinc finger)"/>
    <property type="match status" value="3"/>
</dbReference>
<dbReference type="Gene3D" id="2.60.210.10">
    <property type="entry name" value="Apoptosis, Tumor Necrosis Factor Receptor Associated Protein 2, Chain A"/>
    <property type="match status" value="1"/>
</dbReference>
<dbReference type="Pfam" id="PF00097">
    <property type="entry name" value="zf-C3HC4"/>
    <property type="match status" value="1"/>
</dbReference>
<comment type="caution">
    <text evidence="11">The sequence shown here is derived from an EMBL/GenBank/DDBJ whole genome shotgun (WGS) entry which is preliminary data.</text>
</comment>
<keyword evidence="4" id="KW-0677">Repeat</keyword>
<dbReference type="InterPro" id="IPR012227">
    <property type="entry name" value="TNF_rcpt-assoc_TRAF_met"/>
</dbReference>
<feature type="domain" description="RING-type" evidence="8">
    <location>
        <begin position="20"/>
        <end position="64"/>
    </location>
</feature>
<keyword evidence="6 7" id="KW-0862">Zinc</keyword>
<dbReference type="InterPro" id="IPR049342">
    <property type="entry name" value="TRAF1-6_MATH_dom"/>
</dbReference>
<evidence type="ECO:0000256" key="4">
    <source>
        <dbReference type="ARBA" id="ARBA00022737"/>
    </source>
</evidence>
<evidence type="ECO:0000256" key="2">
    <source>
        <dbReference type="ARBA" id="ARBA00022490"/>
    </source>
</evidence>
<dbReference type="EMBL" id="CALNXK010000318">
    <property type="protein sequence ID" value="CAH3182277.1"/>
    <property type="molecule type" value="Genomic_DNA"/>
</dbReference>
<evidence type="ECO:0008006" key="13">
    <source>
        <dbReference type="Google" id="ProtNLM"/>
    </source>
</evidence>
<sequence>MPGFRLANPDRAKIDVKYFCSYCELLLREAMQTSCGHFYCQSCLENLLSYRDPLSVMLICLVDQKQLPKNEVFPDNFMRREVFALVVSCTFMEDGCKWKGEVRHLEDHTNGCEFLKIPCVHPECGILVKKADLPEHLENECMYRLVECGFCHSRIVFIKMTHHQQSDCPTYPVICDKCNKEGIPRGKLADHQNPIVGDCEGVQGPCPFSQVGCSKTEILNQREKREHLKQENIHHSILILRFALGINKDLEAIVRRDPRAMSRSPQMFTNYDSVVQDLLVKMQNNSETTRTLQEKLREHSERITSLERKVATVNISGAVAAASAPRSSDADVSLPNMDITRRITNLENKTADHEVLLVESNRTIVETSREVGMVKRQTESVQESTRRIDRRIESIEHTLALRNVTLADLEEYVRQQEFSSYDGQLLWKITEFARRRNEAVSGQQISFYSPCFFTGRYGYKMCARIYLNGDGMGRGTHVSVFFVIMRGQYDALLRWPFRQKVTFMLMDQDNVEHVIDAFRPDPSSSSFQRPRRETNIASGCPMFCALTELNNHAYVRDDTMFLKIIVDTSDL</sequence>
<dbReference type="InterPro" id="IPR008974">
    <property type="entry name" value="TRAF-like"/>
</dbReference>
<organism evidence="11 12">
    <name type="scientific">Porites lobata</name>
    <dbReference type="NCBI Taxonomy" id="104759"/>
    <lineage>
        <taxon>Eukaryota</taxon>
        <taxon>Metazoa</taxon>
        <taxon>Cnidaria</taxon>
        <taxon>Anthozoa</taxon>
        <taxon>Hexacorallia</taxon>
        <taxon>Scleractinia</taxon>
        <taxon>Fungiina</taxon>
        <taxon>Poritidae</taxon>
        <taxon>Porites</taxon>
    </lineage>
</organism>
<proteinExistence type="predicted"/>
<comment type="subcellular location">
    <subcellularLocation>
        <location evidence="1">Cytoplasm</location>
    </subcellularLocation>
</comment>
<evidence type="ECO:0000259" key="10">
    <source>
        <dbReference type="PROSITE" id="PS50145"/>
    </source>
</evidence>
<dbReference type="PROSITE" id="PS50144">
    <property type="entry name" value="MATH"/>
    <property type="match status" value="1"/>
</dbReference>
<evidence type="ECO:0000256" key="6">
    <source>
        <dbReference type="ARBA" id="ARBA00022833"/>
    </source>
</evidence>
<dbReference type="SMART" id="SM00061">
    <property type="entry name" value="MATH"/>
    <property type="match status" value="1"/>
</dbReference>
<feature type="zinc finger region" description="TRAF-type" evidence="7">
    <location>
        <begin position="161"/>
        <end position="213"/>
    </location>
</feature>
<dbReference type="InterPro" id="IPR001293">
    <property type="entry name" value="Znf_TRAF"/>
</dbReference>
<accession>A0ABN8RSH1</accession>
<dbReference type="Pfam" id="PF02176">
    <property type="entry name" value="zf-TRAF"/>
    <property type="match status" value="1"/>
</dbReference>
<dbReference type="InterPro" id="IPR001841">
    <property type="entry name" value="Znf_RING"/>
</dbReference>
<dbReference type="SUPFAM" id="SSF57850">
    <property type="entry name" value="RING/U-box"/>
    <property type="match status" value="1"/>
</dbReference>
<keyword evidence="12" id="KW-1185">Reference proteome</keyword>
<feature type="domain" description="MATH" evidence="9">
    <location>
        <begin position="422"/>
        <end position="566"/>
    </location>
</feature>
<keyword evidence="2" id="KW-0963">Cytoplasm</keyword>
<evidence type="ECO:0000259" key="9">
    <source>
        <dbReference type="PROSITE" id="PS50144"/>
    </source>
</evidence>
<keyword evidence="5 7" id="KW-0863">Zinc-finger</keyword>
<feature type="zinc finger region" description="TRAF-type" evidence="7">
    <location>
        <begin position="108"/>
        <end position="151"/>
    </location>
</feature>
<feature type="domain" description="TRAF-type" evidence="10">
    <location>
        <begin position="161"/>
        <end position="213"/>
    </location>
</feature>
<protein>
    <recommendedName>
        <fullName evidence="13">TNF receptor-associated factor</fullName>
    </recommendedName>
</protein>
<evidence type="ECO:0000256" key="5">
    <source>
        <dbReference type="ARBA" id="ARBA00022771"/>
    </source>
</evidence>
<dbReference type="SUPFAM" id="SSF49599">
    <property type="entry name" value="TRAF domain-like"/>
    <property type="match status" value="2"/>
</dbReference>
<evidence type="ECO:0000256" key="1">
    <source>
        <dbReference type="ARBA" id="ARBA00004496"/>
    </source>
</evidence>
<dbReference type="PANTHER" id="PTHR10131">
    <property type="entry name" value="TNF RECEPTOR ASSOCIATED FACTOR"/>
    <property type="match status" value="1"/>
</dbReference>
<dbReference type="InterPro" id="IPR018957">
    <property type="entry name" value="Znf_C3HC4_RING-type"/>
</dbReference>
<dbReference type="InterPro" id="IPR017907">
    <property type="entry name" value="Znf_RING_CS"/>
</dbReference>
<evidence type="ECO:0000259" key="8">
    <source>
        <dbReference type="PROSITE" id="PS50089"/>
    </source>
</evidence>
<feature type="domain" description="TRAF-type" evidence="10">
    <location>
        <begin position="108"/>
        <end position="151"/>
    </location>
</feature>
<dbReference type="PROSITE" id="PS50145">
    <property type="entry name" value="ZF_TRAF"/>
    <property type="match status" value="2"/>
</dbReference>
<evidence type="ECO:0000256" key="7">
    <source>
        <dbReference type="PROSITE-ProRule" id="PRU00207"/>
    </source>
</evidence>
<gene>
    <name evidence="11" type="ORF">PLOB_00026543</name>
</gene>
<dbReference type="PIRSF" id="PIRSF015614">
    <property type="entry name" value="TRAF"/>
    <property type="match status" value="1"/>
</dbReference>
<reference evidence="11 12" key="1">
    <citation type="submission" date="2022-05" db="EMBL/GenBank/DDBJ databases">
        <authorList>
            <consortium name="Genoscope - CEA"/>
            <person name="William W."/>
        </authorList>
    </citation>
    <scope>NUCLEOTIDE SEQUENCE [LARGE SCALE GENOMIC DNA]</scope>
</reference>
<name>A0ABN8RSH1_9CNID</name>
<keyword evidence="3 7" id="KW-0479">Metal-binding</keyword>
<dbReference type="PANTHER" id="PTHR10131:SF138">
    <property type="entry name" value="RE66324P"/>
    <property type="match status" value="1"/>
</dbReference>
<dbReference type="InterPro" id="IPR013083">
    <property type="entry name" value="Znf_RING/FYVE/PHD"/>
</dbReference>